<evidence type="ECO:0000313" key="2">
    <source>
        <dbReference type="Proteomes" id="UP000005203"/>
    </source>
</evidence>
<dbReference type="RefSeq" id="XP_006566471.2">
    <property type="nucleotide sequence ID" value="XM_006566408.3"/>
</dbReference>
<reference evidence="3" key="2">
    <citation type="submission" date="2025-04" db="UniProtKB">
        <authorList>
            <consortium name="RefSeq"/>
        </authorList>
    </citation>
    <scope>IDENTIFICATION</scope>
    <source>
        <strain evidence="3">DH4</strain>
        <tissue evidence="3">Whole body</tissue>
    </source>
</reference>
<dbReference type="GeneID" id="102656595"/>
<dbReference type="AlphaFoldDB" id="A0A7M7GW83"/>
<keyword evidence="2" id="KW-1185">Reference proteome</keyword>
<accession>A0A8B6Z4C1</accession>
<dbReference type="KEGG" id="ame:102656595"/>
<gene>
    <name evidence="3" type="primary">LOC102656595</name>
</gene>
<dbReference type="Proteomes" id="UP000005203">
    <property type="component" value="Linkage group LG11"/>
</dbReference>
<dbReference type="OrthoDB" id="10536307at2759"/>
<organism evidence="1">
    <name type="scientific">Apis mellifera</name>
    <name type="common">Honeybee</name>
    <dbReference type="NCBI Taxonomy" id="7460"/>
    <lineage>
        <taxon>Eukaryota</taxon>
        <taxon>Metazoa</taxon>
        <taxon>Ecdysozoa</taxon>
        <taxon>Arthropoda</taxon>
        <taxon>Hexapoda</taxon>
        <taxon>Insecta</taxon>
        <taxon>Pterygota</taxon>
        <taxon>Neoptera</taxon>
        <taxon>Endopterygota</taxon>
        <taxon>Hymenoptera</taxon>
        <taxon>Apocrita</taxon>
        <taxon>Aculeata</taxon>
        <taxon>Apoidea</taxon>
        <taxon>Anthophila</taxon>
        <taxon>Apidae</taxon>
        <taxon>Apis</taxon>
    </lineage>
</organism>
<evidence type="ECO:0000313" key="3">
    <source>
        <dbReference type="RefSeq" id="XP_006566471.2"/>
    </source>
</evidence>
<protein>
    <submittedName>
        <fullName evidence="3">Uncharacterized protein LOC102656595</fullName>
    </submittedName>
</protein>
<proteinExistence type="predicted"/>
<reference evidence="1" key="1">
    <citation type="submission" date="2021-01" db="UniProtKB">
        <authorList>
            <consortium name="EnsemblMetazoa"/>
        </authorList>
    </citation>
    <scope>IDENTIFICATION</scope>
    <source>
        <strain evidence="1">DH4</strain>
    </source>
</reference>
<accession>A0A7M7GW83</accession>
<sequence length="183" mass="20580">MEKTRWRNLIIDYHENGTVGIAWWRAKGRAETMIQLVGGESGFPRARKPRRRKIEARPSTKVASTSLKRVTEAEPTFASAWNRATRGSFSRGIGQGTEGRKIPFEGNAFENVLFPVRPLSPRPASETATFKPIPGQPAGLFTRFGIMRRRDTSRPKSWIIPWYMGKANRKGSRACNNGLHGVN</sequence>
<name>A0A7M7GW83_APIME</name>
<dbReference type="EnsemblMetazoa" id="XM_006566408">
    <property type="protein sequence ID" value="XP_006566471"/>
    <property type="gene ID" value="LOC102656595"/>
</dbReference>
<evidence type="ECO:0000313" key="1">
    <source>
        <dbReference type="EnsemblMetazoa" id="XP_006566471"/>
    </source>
</evidence>